<dbReference type="PANTHER" id="PTHR23074:SF86">
    <property type="entry name" value="SPASTIN"/>
    <property type="match status" value="1"/>
</dbReference>
<keyword evidence="2 7" id="KW-0547">Nucleotide-binding</keyword>
<evidence type="ECO:0000313" key="11">
    <source>
        <dbReference type="Proteomes" id="UP000215914"/>
    </source>
</evidence>
<organism evidence="10 11">
    <name type="scientific">Helianthus annuus</name>
    <name type="common">Common sunflower</name>
    <dbReference type="NCBI Taxonomy" id="4232"/>
    <lineage>
        <taxon>Eukaryota</taxon>
        <taxon>Viridiplantae</taxon>
        <taxon>Streptophyta</taxon>
        <taxon>Embryophyta</taxon>
        <taxon>Tracheophyta</taxon>
        <taxon>Spermatophyta</taxon>
        <taxon>Magnoliopsida</taxon>
        <taxon>eudicotyledons</taxon>
        <taxon>Gunneridae</taxon>
        <taxon>Pentapetalae</taxon>
        <taxon>asterids</taxon>
        <taxon>campanulids</taxon>
        <taxon>Asterales</taxon>
        <taxon>Asteraceae</taxon>
        <taxon>Asteroideae</taxon>
        <taxon>Heliantheae alliance</taxon>
        <taxon>Heliantheae</taxon>
        <taxon>Helianthus</taxon>
    </lineage>
</organism>
<feature type="domain" description="AAA+ ATPase" evidence="9">
    <location>
        <begin position="83"/>
        <end position="217"/>
    </location>
</feature>
<dbReference type="Gene3D" id="3.40.50.300">
    <property type="entry name" value="P-loop containing nucleotide triphosphate hydrolases"/>
    <property type="match status" value="1"/>
</dbReference>
<dbReference type="InParanoid" id="A0A251SZ69"/>
<keyword evidence="10" id="KW-0378">Hydrolase</keyword>
<evidence type="ECO:0000256" key="5">
    <source>
        <dbReference type="ARBA" id="ARBA00036378"/>
    </source>
</evidence>
<evidence type="ECO:0000313" key="10">
    <source>
        <dbReference type="EMBL" id="OTG03576.1"/>
    </source>
</evidence>
<reference evidence="11" key="1">
    <citation type="journal article" date="2017" name="Nature">
        <title>The sunflower genome provides insights into oil metabolism, flowering and Asterid evolution.</title>
        <authorList>
            <person name="Badouin H."/>
            <person name="Gouzy J."/>
            <person name="Grassa C.J."/>
            <person name="Murat F."/>
            <person name="Staton S.E."/>
            <person name="Cottret L."/>
            <person name="Lelandais-Briere C."/>
            <person name="Owens G.L."/>
            <person name="Carrere S."/>
            <person name="Mayjonade B."/>
            <person name="Legrand L."/>
            <person name="Gill N."/>
            <person name="Kane N.C."/>
            <person name="Bowers J.E."/>
            <person name="Hubner S."/>
            <person name="Bellec A."/>
            <person name="Berard A."/>
            <person name="Berges H."/>
            <person name="Blanchet N."/>
            <person name="Boniface M.C."/>
            <person name="Brunel D."/>
            <person name="Catrice O."/>
            <person name="Chaidir N."/>
            <person name="Claudel C."/>
            <person name="Donnadieu C."/>
            <person name="Faraut T."/>
            <person name="Fievet G."/>
            <person name="Helmstetter N."/>
            <person name="King M."/>
            <person name="Knapp S.J."/>
            <person name="Lai Z."/>
            <person name="Le Paslier M.C."/>
            <person name="Lippi Y."/>
            <person name="Lorenzon L."/>
            <person name="Mandel J.R."/>
            <person name="Marage G."/>
            <person name="Marchand G."/>
            <person name="Marquand E."/>
            <person name="Bret-Mestries E."/>
            <person name="Morien E."/>
            <person name="Nambeesan S."/>
            <person name="Nguyen T."/>
            <person name="Pegot-Espagnet P."/>
            <person name="Pouilly N."/>
            <person name="Raftis F."/>
            <person name="Sallet E."/>
            <person name="Schiex T."/>
            <person name="Thomas J."/>
            <person name="Vandecasteele C."/>
            <person name="Vares D."/>
            <person name="Vear F."/>
            <person name="Vautrin S."/>
            <person name="Crespi M."/>
            <person name="Mangin B."/>
            <person name="Burke J.M."/>
            <person name="Salse J."/>
            <person name="Munos S."/>
            <person name="Vincourt P."/>
            <person name="Rieseberg L.H."/>
            <person name="Langlade N.B."/>
        </authorList>
    </citation>
    <scope>NUCLEOTIDE SEQUENCE [LARGE SCALE GENOMIC DNA]</scope>
    <source>
        <strain evidence="11">cv. SF193</strain>
    </source>
</reference>
<dbReference type="GO" id="GO:0016887">
    <property type="term" value="F:ATP hydrolysis activity"/>
    <property type="evidence" value="ECO:0000318"/>
    <property type="project" value="GO_Central"/>
</dbReference>
<dbReference type="GO" id="GO:0005819">
    <property type="term" value="C:spindle"/>
    <property type="evidence" value="ECO:0000318"/>
    <property type="project" value="GO_Central"/>
</dbReference>
<dbReference type="EMBL" id="CM007902">
    <property type="protein sequence ID" value="OTG03576.1"/>
    <property type="molecule type" value="Genomic_DNA"/>
</dbReference>
<dbReference type="CDD" id="cd19524">
    <property type="entry name" value="RecA-like_spastin"/>
    <property type="match status" value="1"/>
</dbReference>
<dbReference type="SUPFAM" id="SSF52540">
    <property type="entry name" value="P-loop containing nucleoside triphosphate hydrolases"/>
    <property type="match status" value="1"/>
</dbReference>
<dbReference type="GO" id="GO:0005737">
    <property type="term" value="C:cytoplasm"/>
    <property type="evidence" value="ECO:0000318"/>
    <property type="project" value="GO_Central"/>
</dbReference>
<evidence type="ECO:0000259" key="9">
    <source>
        <dbReference type="SMART" id="SM00382"/>
    </source>
</evidence>
<dbReference type="PANTHER" id="PTHR23074">
    <property type="entry name" value="AAA DOMAIN-CONTAINING"/>
    <property type="match status" value="1"/>
</dbReference>
<proteinExistence type="inferred from homology"/>
<dbReference type="STRING" id="4232.A0A251SZ69"/>
<dbReference type="InterPro" id="IPR003960">
    <property type="entry name" value="ATPase_AAA_CS"/>
</dbReference>
<keyword evidence="3 7" id="KW-0067">ATP-binding</keyword>
<evidence type="ECO:0000256" key="8">
    <source>
        <dbReference type="SAM" id="MobiDB-lite"/>
    </source>
</evidence>
<dbReference type="PROSITE" id="PS00674">
    <property type="entry name" value="AAA"/>
    <property type="match status" value="1"/>
</dbReference>
<keyword evidence="1" id="KW-0493">Microtubule</keyword>
<sequence>MIMYKHYLHGPQSDKSMDSKPVRELSGGLDPKLVEMINSVIVDRSLSVKWEDIAGLEKAKQALLEMVILPTKRKDLFTGLRRPPKGLLLFGPPGTGKTMLAKAVASESQATFFNISASSLTSKWLGEGEKLVRTLFAVAVSRQPSVIFMDEIDSVMSARTSNEHAAMRRLKSEFLVQFDGVTSNSNDLVTVIGATNRPQELDDAVLRRLLKLMNQVKKIYIPLPDENSRKNLLKNNLKGEQYSLPSVVCFFSEKLCASSSVCAAQTTRRHWHAQTVCFSEDVVRALLGADLGQPLLRSSKVCRELNTTTHHHHPSPPQAQFTTTIHHSLPSTTTTTVHHHRLSPPPSTTHYRLSPPPPSTTHHHRLPSSPSSTTTHYHRYSGSDLQALCEEAAKMPIRELGSKILTVKADEVTLEITYHRLKNKSTFIQILLRNITWINNDDMIRLFNIYYQVRRLEKGDFQSAMTVIRPSIVRNKWEELEEWNKVFGSN</sequence>
<dbReference type="Gene3D" id="1.10.8.60">
    <property type="match status" value="2"/>
</dbReference>
<dbReference type="Proteomes" id="UP000215914">
    <property type="component" value="Chromosome 13"/>
</dbReference>
<protein>
    <recommendedName>
        <fullName evidence="6">microtubule-severing ATPase</fullName>
        <ecNumber evidence="6">5.6.1.1</ecNumber>
    </recommendedName>
</protein>
<accession>A0A251SZ69</accession>
<evidence type="ECO:0000256" key="4">
    <source>
        <dbReference type="ARBA" id="ARBA00023235"/>
    </source>
</evidence>
<dbReference type="InterPro" id="IPR027417">
    <property type="entry name" value="P-loop_NTPase"/>
</dbReference>
<evidence type="ECO:0000256" key="7">
    <source>
        <dbReference type="RuleBase" id="RU003651"/>
    </source>
</evidence>
<dbReference type="FunFam" id="3.40.50.300:FF:000958">
    <property type="entry name" value="Spastin, putative"/>
    <property type="match status" value="1"/>
</dbReference>
<dbReference type="SMART" id="SM00382">
    <property type="entry name" value="AAA"/>
    <property type="match status" value="1"/>
</dbReference>
<dbReference type="EC" id="5.6.1.1" evidence="6"/>
<dbReference type="Pfam" id="PF00004">
    <property type="entry name" value="AAA"/>
    <property type="match status" value="1"/>
</dbReference>
<dbReference type="GO" id="GO:0005874">
    <property type="term" value="C:microtubule"/>
    <property type="evidence" value="ECO:0007669"/>
    <property type="project" value="UniProtKB-KW"/>
</dbReference>
<dbReference type="GO" id="GO:0051013">
    <property type="term" value="P:microtubule severing"/>
    <property type="evidence" value="ECO:0000318"/>
    <property type="project" value="GO_Central"/>
</dbReference>
<dbReference type="InterPro" id="IPR050304">
    <property type="entry name" value="MT-severing_AAA_ATPase"/>
</dbReference>
<evidence type="ECO:0000256" key="3">
    <source>
        <dbReference type="ARBA" id="ARBA00022840"/>
    </source>
</evidence>
<dbReference type="GO" id="GO:0008568">
    <property type="term" value="F:microtubule severing ATPase activity"/>
    <property type="evidence" value="ECO:0000318"/>
    <property type="project" value="GO_Central"/>
</dbReference>
<gene>
    <name evidence="10" type="ORF">HannXRQ_Chr13g0425601</name>
</gene>
<feature type="region of interest" description="Disordered" evidence="8">
    <location>
        <begin position="330"/>
        <end position="377"/>
    </location>
</feature>
<comment type="catalytic activity">
    <reaction evidence="5">
        <text>n ATP + n H2O + a microtubule = n ADP + n phosphate + (n+1) alpha/beta tubulin heterodimers.</text>
        <dbReference type="EC" id="5.6.1.1"/>
    </reaction>
</comment>
<evidence type="ECO:0000256" key="6">
    <source>
        <dbReference type="ARBA" id="ARBA00038871"/>
    </source>
</evidence>
<keyword evidence="11" id="KW-1185">Reference proteome</keyword>
<dbReference type="InterPro" id="IPR003593">
    <property type="entry name" value="AAA+_ATPase"/>
</dbReference>
<comment type="similarity">
    <text evidence="7">Belongs to the AAA ATPase family.</text>
</comment>
<evidence type="ECO:0000256" key="2">
    <source>
        <dbReference type="ARBA" id="ARBA00022741"/>
    </source>
</evidence>
<dbReference type="InterPro" id="IPR003959">
    <property type="entry name" value="ATPase_AAA_core"/>
</dbReference>
<evidence type="ECO:0000256" key="1">
    <source>
        <dbReference type="ARBA" id="ARBA00022701"/>
    </source>
</evidence>
<name>A0A251SZ69_HELAN</name>
<keyword evidence="4" id="KW-0413">Isomerase</keyword>
<dbReference type="GO" id="GO:0005524">
    <property type="term" value="F:ATP binding"/>
    <property type="evidence" value="ECO:0007669"/>
    <property type="project" value="UniProtKB-KW"/>
</dbReference>
<dbReference type="AlphaFoldDB" id="A0A251SZ69"/>